<dbReference type="KEGG" id="euz:DVS28_a4604"/>
<dbReference type="PANTHER" id="PTHR30032:SF4">
    <property type="entry name" value="AMIDASE ENHANCER"/>
    <property type="match status" value="1"/>
</dbReference>
<reference evidence="1 2" key="1">
    <citation type="submission" date="2018-09" db="EMBL/GenBank/DDBJ databases">
        <title>Complete genome sequence of Euzebya sp. DY32-46 isolated from seawater of Pacific Ocean.</title>
        <authorList>
            <person name="Xu L."/>
            <person name="Wu Y.-H."/>
            <person name="Xu X.-W."/>
        </authorList>
    </citation>
    <scope>NUCLEOTIDE SEQUENCE [LARGE SCALE GENOMIC DNA]</scope>
    <source>
        <strain evidence="1 2">DY32-46</strain>
    </source>
</reference>
<proteinExistence type="predicted"/>
<dbReference type="OrthoDB" id="5241633at2"/>
<keyword evidence="2" id="KW-1185">Reference proteome</keyword>
<gene>
    <name evidence="1" type="ORF">DVS28_a4604</name>
</gene>
<sequence>MRRRDPDDQQGWGDVPTSRLEHPFFRLVQVLVLAAVILYGLNELGLLSREIRDVRVVRVTGEDPIRVAASAAREAHGGRAETVVIVSVDALADGVAATGLAGILEAPILLNEATLVSPQTRDVIRELDTERAILIGGTSALNGVVERTFADEMGLETIRIAGNSRFDTAVRVAQLFTDNGEVGVLDGLRTALVVPAEDVATGLAAGGLAAGRAAPLPVLYSQSGALPGPTVDALARMGIEQVVTASPITVFDGRVITVSGPVDVADTATELREFQPSRVVIVPDGDDARALVGGPVAGLESGVIMPFSLAQDWLEANCGTVAELFVIAEDTVVTDADLEVLRRAATACGD</sequence>
<dbReference type="GO" id="GO:0030288">
    <property type="term" value="C:outer membrane-bounded periplasmic space"/>
    <property type="evidence" value="ECO:0007669"/>
    <property type="project" value="TreeGrafter"/>
</dbReference>
<evidence type="ECO:0000313" key="2">
    <source>
        <dbReference type="Proteomes" id="UP000264006"/>
    </source>
</evidence>
<dbReference type="PANTHER" id="PTHR30032">
    <property type="entry name" value="N-ACETYLMURAMOYL-L-ALANINE AMIDASE-RELATED"/>
    <property type="match status" value="1"/>
</dbReference>
<dbReference type="InterPro" id="IPR051922">
    <property type="entry name" value="Bact_Sporulation_Assoc"/>
</dbReference>
<dbReference type="RefSeq" id="WP_114593470.1">
    <property type="nucleotide sequence ID" value="NZ_CP031165.1"/>
</dbReference>
<dbReference type="AlphaFoldDB" id="A0A346Y468"/>
<dbReference type="InterPro" id="IPR007253">
    <property type="entry name" value="Cell_wall-bd_2"/>
</dbReference>
<accession>A0A346Y468</accession>
<dbReference type="Pfam" id="PF04122">
    <property type="entry name" value="CW_binding_2"/>
    <property type="match status" value="2"/>
</dbReference>
<name>A0A346Y468_9ACTN</name>
<dbReference type="EMBL" id="CP031165">
    <property type="protein sequence ID" value="AXV09265.1"/>
    <property type="molecule type" value="Genomic_DNA"/>
</dbReference>
<protein>
    <submittedName>
        <fullName evidence="1">Internalin, putative</fullName>
    </submittedName>
</protein>
<dbReference type="Proteomes" id="UP000264006">
    <property type="component" value="Chromosome"/>
</dbReference>
<evidence type="ECO:0000313" key="1">
    <source>
        <dbReference type="EMBL" id="AXV09265.1"/>
    </source>
</evidence>
<dbReference type="Gene3D" id="3.40.50.12090">
    <property type="match status" value="1"/>
</dbReference>
<organism evidence="1 2">
    <name type="scientific">Euzebya pacifica</name>
    <dbReference type="NCBI Taxonomy" id="1608957"/>
    <lineage>
        <taxon>Bacteria</taxon>
        <taxon>Bacillati</taxon>
        <taxon>Actinomycetota</taxon>
        <taxon>Nitriliruptoria</taxon>
        <taxon>Euzebyales</taxon>
    </lineage>
</organism>